<dbReference type="EC" id="2.4.1.-" evidence="15"/>
<evidence type="ECO:0000256" key="4">
    <source>
        <dbReference type="ARBA" id="ARBA00008661"/>
    </source>
</evidence>
<evidence type="ECO:0000256" key="1">
    <source>
        <dbReference type="ARBA" id="ARBA00004240"/>
    </source>
</evidence>
<evidence type="ECO:0000313" key="17">
    <source>
        <dbReference type="Proteomes" id="UP001190640"/>
    </source>
</evidence>
<protein>
    <recommendedName>
        <fullName evidence="15">Hexosyltransferase</fullName>
        <ecNumber evidence="15">2.4.1.-</ecNumber>
    </recommendedName>
</protein>
<keyword evidence="12" id="KW-0472">Membrane</keyword>
<keyword evidence="10" id="KW-1133">Transmembrane helix</keyword>
<accession>A0AA97KI07</accession>
<dbReference type="GO" id="GO:0005783">
    <property type="term" value="C:endoplasmic reticulum"/>
    <property type="evidence" value="ECO:0007669"/>
    <property type="project" value="UniProtKB-SubCell"/>
</dbReference>
<evidence type="ECO:0000256" key="10">
    <source>
        <dbReference type="ARBA" id="ARBA00022989"/>
    </source>
</evidence>
<dbReference type="FunFam" id="3.90.550.50:FF:000013">
    <property type="entry name" value="Hexosyltransferase"/>
    <property type="match status" value="1"/>
</dbReference>
<organism evidence="17 18">
    <name type="scientific">Eublepharis macularius</name>
    <name type="common">Leopard gecko</name>
    <name type="synonym">Cyrtodactylus macularius</name>
    <dbReference type="NCBI Taxonomy" id="481883"/>
    <lineage>
        <taxon>Eukaryota</taxon>
        <taxon>Metazoa</taxon>
        <taxon>Chordata</taxon>
        <taxon>Craniata</taxon>
        <taxon>Vertebrata</taxon>
        <taxon>Euteleostomi</taxon>
        <taxon>Lepidosauria</taxon>
        <taxon>Squamata</taxon>
        <taxon>Bifurcata</taxon>
        <taxon>Gekkota</taxon>
        <taxon>Eublepharidae</taxon>
        <taxon>Eublepharinae</taxon>
        <taxon>Eublepharis</taxon>
    </lineage>
</organism>
<comment type="similarity">
    <text evidence="4 15">Belongs to the glycosyltransferase 31 family.</text>
</comment>
<dbReference type="PANTHER" id="PTHR11214">
    <property type="entry name" value="BETA-1,3-N-ACETYLGLUCOSAMINYLTRANSFERASE"/>
    <property type="match status" value="1"/>
</dbReference>
<evidence type="ECO:0000313" key="18">
    <source>
        <dbReference type="RefSeq" id="XP_054856191.1"/>
    </source>
</evidence>
<dbReference type="GO" id="GO:0008194">
    <property type="term" value="F:UDP-glycosyltransferase activity"/>
    <property type="evidence" value="ECO:0007669"/>
    <property type="project" value="TreeGrafter"/>
</dbReference>
<keyword evidence="16" id="KW-0732">Signal</keyword>
<proteinExistence type="inferred from homology"/>
<keyword evidence="6" id="KW-0808">Transferase</keyword>
<dbReference type="Proteomes" id="UP001190640">
    <property type="component" value="Chromosome 1"/>
</dbReference>
<reference evidence="18" key="1">
    <citation type="submission" date="2025-08" db="UniProtKB">
        <authorList>
            <consortium name="RefSeq"/>
        </authorList>
    </citation>
    <scope>IDENTIFICATION</scope>
    <source>
        <tissue evidence="18">Blood</tissue>
    </source>
</reference>
<keyword evidence="17" id="KW-1185">Reference proteome</keyword>
<keyword evidence="13" id="KW-0325">Glycoprotein</keyword>
<gene>
    <name evidence="18" type="primary">B3GALNT2</name>
</gene>
<dbReference type="GO" id="GO:0006493">
    <property type="term" value="P:protein O-linked glycosylation"/>
    <property type="evidence" value="ECO:0007669"/>
    <property type="project" value="TreeGrafter"/>
</dbReference>
<dbReference type="GO" id="GO:0000139">
    <property type="term" value="C:Golgi membrane"/>
    <property type="evidence" value="ECO:0007669"/>
    <property type="project" value="UniProtKB-SubCell"/>
</dbReference>
<comment type="catalytic activity">
    <reaction evidence="14">
        <text>3-O-(N-acetyl-beta-D-glucosaminyl-(1-&gt;4)-alpha-D-mannosyl)-L-threonyl-[protein] + UDP-N-acetyl-alpha-D-galactosamine = 3-O-[beta-D-GalNAc-(1-&gt;3)-beta-D-GlcNAc-(1-&gt;4)-alpha-D-Man]-L-Thr-[protein] + UDP + H(+)</text>
        <dbReference type="Rhea" id="RHEA:37667"/>
        <dbReference type="Rhea" id="RHEA-COMP:13308"/>
        <dbReference type="Rhea" id="RHEA-COMP:13618"/>
        <dbReference type="ChEBI" id="CHEBI:15378"/>
        <dbReference type="ChEBI" id="CHEBI:58223"/>
        <dbReference type="ChEBI" id="CHEBI:67138"/>
        <dbReference type="ChEBI" id="CHEBI:136709"/>
        <dbReference type="ChEBI" id="CHEBI:137540"/>
        <dbReference type="EC" id="2.4.1.313"/>
    </reaction>
</comment>
<keyword evidence="8" id="KW-0256">Endoplasmic reticulum</keyword>
<dbReference type="Gene3D" id="3.90.550.50">
    <property type="match status" value="1"/>
</dbReference>
<evidence type="ECO:0000256" key="16">
    <source>
        <dbReference type="SAM" id="SignalP"/>
    </source>
</evidence>
<comment type="pathway">
    <text evidence="3">Protein modification; protein glycosylation.</text>
</comment>
<keyword evidence="9" id="KW-0735">Signal-anchor</keyword>
<evidence type="ECO:0000256" key="2">
    <source>
        <dbReference type="ARBA" id="ARBA00004323"/>
    </source>
</evidence>
<evidence type="ECO:0000256" key="11">
    <source>
        <dbReference type="ARBA" id="ARBA00023034"/>
    </source>
</evidence>
<dbReference type="GO" id="GO:0016758">
    <property type="term" value="F:hexosyltransferase activity"/>
    <property type="evidence" value="ECO:0007669"/>
    <property type="project" value="InterPro"/>
</dbReference>
<evidence type="ECO:0000256" key="15">
    <source>
        <dbReference type="RuleBase" id="RU363063"/>
    </source>
</evidence>
<evidence type="ECO:0000256" key="6">
    <source>
        <dbReference type="ARBA" id="ARBA00022679"/>
    </source>
</evidence>
<keyword evidence="7" id="KW-0812">Transmembrane</keyword>
<feature type="chain" id="PRO_5041683948" description="Hexosyltransferase" evidence="16">
    <location>
        <begin position="33"/>
        <end position="468"/>
    </location>
</feature>
<dbReference type="PROSITE" id="PS51257">
    <property type="entry name" value="PROKAR_LIPOPROTEIN"/>
    <property type="match status" value="1"/>
</dbReference>
<evidence type="ECO:0000256" key="14">
    <source>
        <dbReference type="ARBA" id="ARBA00047667"/>
    </source>
</evidence>
<keyword evidence="11 15" id="KW-0333">Golgi apparatus</keyword>
<dbReference type="PANTHER" id="PTHR11214:SF219">
    <property type="entry name" value="UDP-GALNAC:BETA-1,3-N-ACETYLGALACTOSAMINYLTRANSFERASE 2"/>
    <property type="match status" value="1"/>
</dbReference>
<dbReference type="AlphaFoldDB" id="A0AA97KI07"/>
<sequence>MRNWLVLLCPCAVGVVLHLWLLLLSCPAGGPGKQHPAGLLAFFPHWKPKHYDVIVGVLSARHNEELRNVIRSTWVRHLKQHPGLSQRVLVKFIIGARGCDVPLEDREDPYSCRLLNITSPVLNQEIEAFTLPEDDTSMLSEDRIVSVHFKVLYPIVITSLGVFYNAKDVGFQRNITVKLYQAEQESFEGTIVWESQDLQGLVSKNLHKVTVNDGGGVFRITTAGEGSLPYEFTQGVEGIAGGFIYTIQEGEALLQSLQSRPERIMHHVNKLKEEDALLKDESNTYEDIVFVDVVDTYRNVPAKLLYFYRWTVESASFNVLLKTDDDCYIDLEAVFNRIKLKNLGRPNTWWGNFRLNWAVDRTGKWQELEYPSPAYPAFACGSGYVISKDIVEWLASNSERLKIYQGEDVSMGIWMAAIGPKRYQDNLWLCEKTCESGMLSSPQYSPQELTDLWRIKELCGDPCKCEES</sequence>
<evidence type="ECO:0000256" key="5">
    <source>
        <dbReference type="ARBA" id="ARBA00022676"/>
    </source>
</evidence>
<evidence type="ECO:0000256" key="9">
    <source>
        <dbReference type="ARBA" id="ARBA00022968"/>
    </source>
</evidence>
<dbReference type="GeneID" id="129343827"/>
<evidence type="ECO:0000256" key="13">
    <source>
        <dbReference type="ARBA" id="ARBA00023180"/>
    </source>
</evidence>
<feature type="signal peptide" evidence="16">
    <location>
        <begin position="1"/>
        <end position="32"/>
    </location>
</feature>
<name>A0AA97KI07_EUBMA</name>
<evidence type="ECO:0000256" key="12">
    <source>
        <dbReference type="ARBA" id="ARBA00023136"/>
    </source>
</evidence>
<dbReference type="Pfam" id="PF01762">
    <property type="entry name" value="Galactosyl_T"/>
    <property type="match status" value="1"/>
</dbReference>
<evidence type="ECO:0000256" key="7">
    <source>
        <dbReference type="ARBA" id="ARBA00022692"/>
    </source>
</evidence>
<dbReference type="InterPro" id="IPR002659">
    <property type="entry name" value="Glyco_trans_31"/>
</dbReference>
<evidence type="ECO:0000256" key="8">
    <source>
        <dbReference type="ARBA" id="ARBA00022824"/>
    </source>
</evidence>
<keyword evidence="5 15" id="KW-0328">Glycosyltransferase</keyword>
<evidence type="ECO:0000256" key="3">
    <source>
        <dbReference type="ARBA" id="ARBA00004922"/>
    </source>
</evidence>
<dbReference type="RefSeq" id="XP_054856191.1">
    <property type="nucleotide sequence ID" value="XM_055000216.1"/>
</dbReference>
<comment type="subcellular location">
    <subcellularLocation>
        <location evidence="1">Endoplasmic reticulum</location>
    </subcellularLocation>
    <subcellularLocation>
        <location evidence="2 15">Golgi apparatus membrane</location>
        <topology evidence="2 15">Single-pass type II membrane protein</topology>
    </subcellularLocation>
</comment>
<dbReference type="CTD" id="148789"/>